<name>A0AAP1G7B8_9BURK</name>
<organism evidence="1 2">
    <name type="scientific">Burkholderia latens</name>
    <dbReference type="NCBI Taxonomy" id="488446"/>
    <lineage>
        <taxon>Bacteria</taxon>
        <taxon>Pseudomonadati</taxon>
        <taxon>Pseudomonadota</taxon>
        <taxon>Betaproteobacteria</taxon>
        <taxon>Burkholderiales</taxon>
        <taxon>Burkholderiaceae</taxon>
        <taxon>Burkholderia</taxon>
        <taxon>Burkholderia cepacia complex</taxon>
    </lineage>
</organism>
<proteinExistence type="predicted"/>
<keyword evidence="1" id="KW-0966">Cell projection</keyword>
<dbReference type="EMBL" id="LOTQ01000028">
    <property type="protein sequence ID" value="KVA05782.1"/>
    <property type="molecule type" value="Genomic_DNA"/>
</dbReference>
<comment type="caution">
    <text evidence="1">The sequence shown here is derived from an EMBL/GenBank/DDBJ whole genome shotgun (WGS) entry which is preliminary data.</text>
</comment>
<keyword evidence="1" id="KW-0282">Flagellum</keyword>
<dbReference type="AlphaFoldDB" id="A0AAP1G7B8"/>
<accession>A0AAP1G7B8</accession>
<keyword evidence="1" id="KW-0969">Cilium</keyword>
<gene>
    <name evidence="1" type="ORF">WI41_17760</name>
</gene>
<dbReference type="Proteomes" id="UP000056450">
    <property type="component" value="Unassembled WGS sequence"/>
</dbReference>
<reference evidence="1 2" key="1">
    <citation type="submission" date="2015-11" db="EMBL/GenBank/DDBJ databases">
        <title>Expanding the genomic diversity of Burkholderia species for the development of highly accurate diagnostics.</title>
        <authorList>
            <person name="Sahl J."/>
            <person name="Keim P."/>
            <person name="Wagner D."/>
        </authorList>
    </citation>
    <scope>NUCLEOTIDE SEQUENCE [LARGE SCALE GENOMIC DNA]</scope>
    <source>
        <strain evidence="1 2">RF32-BP12</strain>
    </source>
</reference>
<dbReference type="RefSeq" id="WP_059546221.1">
    <property type="nucleotide sequence ID" value="NZ_LOTQ01000028.1"/>
</dbReference>
<protein>
    <submittedName>
        <fullName evidence="1">Flagellin N-methylase</fullName>
    </submittedName>
</protein>
<evidence type="ECO:0000313" key="2">
    <source>
        <dbReference type="Proteomes" id="UP000056450"/>
    </source>
</evidence>
<sequence length="339" mass="36683">MVSDYRLACHACGRCCNSAPTLSLRELFRHRHTFVGALTIGRVPKLRIGERLHAQRHGDALDPEDVAASHALADTLFHRATGAGGEWIALTLQGYDYPSLARCPALADDGRCRVHAGKPSICGAVPLDPMLPDRLQSRVLARRRDETAWLGAHCIVGTEDGGTASIDASQTIPLLKEGMLVDRAALDTFRHSLVFERAVWRDAVFASLSDGGPQVRQALARLAPGGYLTMSIVPVLLAAASVSTHCRALCIDFVDAQRALIDQRLEAALARRRLDDRPVSRELRGFAAALERARHVLAAVPETAASRASLDARRIEAWLDDRNGIDADACAQPHPGQPA</sequence>
<evidence type="ECO:0000313" key="1">
    <source>
        <dbReference type="EMBL" id="KVA05782.1"/>
    </source>
</evidence>